<accession>A0ABV7J548</accession>
<keyword evidence="11" id="KW-0997">Cell inner membrane</keyword>
<keyword evidence="6 11" id="KW-0133">Cell shape</keyword>
<comment type="function">
    <text evidence="11">Peptidoglycan polymerase that is essential for cell wall elongation.</text>
</comment>
<keyword evidence="13" id="KW-1185">Reference proteome</keyword>
<dbReference type="PROSITE" id="PS00428">
    <property type="entry name" value="FTSW_RODA_SPOVE"/>
    <property type="match status" value="1"/>
</dbReference>
<gene>
    <name evidence="11 12" type="primary">rodA</name>
    <name evidence="11" type="synonym">mrdB</name>
    <name evidence="12" type="ORF">ACFODZ_02205</name>
</gene>
<dbReference type="PANTHER" id="PTHR30474:SF1">
    <property type="entry name" value="PEPTIDOGLYCAN GLYCOSYLTRANSFERASE MRDB"/>
    <property type="match status" value="1"/>
</dbReference>
<dbReference type="EMBL" id="JBHRTS010000001">
    <property type="protein sequence ID" value="MFC3193044.1"/>
    <property type="molecule type" value="Genomic_DNA"/>
</dbReference>
<feature type="transmembrane region" description="Helical" evidence="11">
    <location>
        <begin position="295"/>
        <end position="322"/>
    </location>
</feature>
<reference evidence="13" key="1">
    <citation type="journal article" date="2019" name="Int. J. Syst. Evol. Microbiol.">
        <title>The Global Catalogue of Microorganisms (GCM) 10K type strain sequencing project: providing services to taxonomists for standard genome sequencing and annotation.</title>
        <authorList>
            <consortium name="The Broad Institute Genomics Platform"/>
            <consortium name="The Broad Institute Genome Sequencing Center for Infectious Disease"/>
            <person name="Wu L."/>
            <person name="Ma J."/>
        </authorList>
    </citation>
    <scope>NUCLEOTIDE SEQUENCE [LARGE SCALE GENOMIC DNA]</scope>
    <source>
        <strain evidence="13">KCTC 42953</strain>
    </source>
</reference>
<dbReference type="Pfam" id="PF01098">
    <property type="entry name" value="FTSW_RODA_SPOVE"/>
    <property type="match status" value="1"/>
</dbReference>
<evidence type="ECO:0000256" key="8">
    <source>
        <dbReference type="ARBA" id="ARBA00022989"/>
    </source>
</evidence>
<feature type="transmembrane region" description="Helical" evidence="11">
    <location>
        <begin position="131"/>
        <end position="147"/>
    </location>
</feature>
<evidence type="ECO:0000256" key="3">
    <source>
        <dbReference type="ARBA" id="ARBA00022676"/>
    </source>
</evidence>
<evidence type="ECO:0000256" key="7">
    <source>
        <dbReference type="ARBA" id="ARBA00022984"/>
    </source>
</evidence>
<evidence type="ECO:0000313" key="12">
    <source>
        <dbReference type="EMBL" id="MFC3193044.1"/>
    </source>
</evidence>
<comment type="similarity">
    <text evidence="11">Belongs to the SEDS family. MrdB/RodA subfamily.</text>
</comment>
<keyword evidence="3 11" id="KW-0328">Glycosyltransferase</keyword>
<dbReference type="PANTHER" id="PTHR30474">
    <property type="entry name" value="CELL CYCLE PROTEIN"/>
    <property type="match status" value="1"/>
</dbReference>
<evidence type="ECO:0000256" key="2">
    <source>
        <dbReference type="ARBA" id="ARBA00022475"/>
    </source>
</evidence>
<name>A0ABV7J548_9GAMM</name>
<evidence type="ECO:0000313" key="13">
    <source>
        <dbReference type="Proteomes" id="UP001595533"/>
    </source>
</evidence>
<evidence type="ECO:0000256" key="1">
    <source>
        <dbReference type="ARBA" id="ARBA00004141"/>
    </source>
</evidence>
<keyword evidence="8 11" id="KW-1133">Transmembrane helix</keyword>
<feature type="transmembrane region" description="Helical" evidence="11">
    <location>
        <begin position="70"/>
        <end position="88"/>
    </location>
</feature>
<feature type="transmembrane region" description="Helical" evidence="11">
    <location>
        <begin position="328"/>
        <end position="349"/>
    </location>
</feature>
<feature type="transmembrane region" description="Helical" evidence="11">
    <location>
        <begin position="262"/>
        <end position="283"/>
    </location>
</feature>
<dbReference type="InterPro" id="IPR011923">
    <property type="entry name" value="RodA/MrdB"/>
</dbReference>
<keyword evidence="5 11" id="KW-0812">Transmembrane</keyword>
<dbReference type="EC" id="2.4.99.28" evidence="11"/>
<comment type="caution">
    <text evidence="11">Lacks conserved residue(s) required for the propagation of feature annotation.</text>
</comment>
<evidence type="ECO:0000256" key="11">
    <source>
        <dbReference type="HAMAP-Rule" id="MF_02079"/>
    </source>
</evidence>
<evidence type="ECO:0000256" key="9">
    <source>
        <dbReference type="ARBA" id="ARBA00023136"/>
    </source>
</evidence>
<keyword evidence="7 11" id="KW-0573">Peptidoglycan synthesis</keyword>
<comment type="pathway">
    <text evidence="11">Cell wall biogenesis; peptidoglycan biosynthesis.</text>
</comment>
<sequence>MNNRLIQHLPDGILMALILLLLGFGLVVLYSAGGPVLVERQAVRIALGLTVLLVVTQIRPERFEQFTPLFFTGTVVLLVAVLMVGITVKGAQRWLDLGITLQPSELCKITLPMMVAWIFRHSPLPPDWRHIFMAFTVIGLCAGLIYLQPDLGTSILIATSGLFVIYLAGISWKFIGGCGLLAVLSSPLAWYFMHDYQKQRVLMFLNPEADPLNYGWNIIQSKIAIGSGGFWGKGWTEGTQTQLDFLPEHSTDFILSVLSEEFGFFGVLILFSLYLLIILRCLYIAQQAKNTYNRLLCGALTLIFFVYIVINAGMISGIFPVVGVPLPLVSYGGTSVLTLLASFGIITSVHSHKKLIQQ</sequence>
<dbReference type="NCBIfam" id="TIGR02210">
    <property type="entry name" value="rodA_shape"/>
    <property type="match status" value="1"/>
</dbReference>
<proteinExistence type="inferred from homology"/>
<evidence type="ECO:0000256" key="6">
    <source>
        <dbReference type="ARBA" id="ARBA00022960"/>
    </source>
</evidence>
<dbReference type="Proteomes" id="UP001595533">
    <property type="component" value="Unassembled WGS sequence"/>
</dbReference>
<keyword evidence="10 11" id="KW-0961">Cell wall biogenesis/degradation</keyword>
<comment type="caution">
    <text evidence="12">The sequence shown here is derived from an EMBL/GenBank/DDBJ whole genome shotgun (WGS) entry which is preliminary data.</text>
</comment>
<feature type="transmembrane region" description="Helical" evidence="11">
    <location>
        <begin position="12"/>
        <end position="30"/>
    </location>
</feature>
<evidence type="ECO:0000256" key="10">
    <source>
        <dbReference type="ARBA" id="ARBA00023316"/>
    </source>
</evidence>
<comment type="subcellular location">
    <subcellularLocation>
        <location evidence="11">Cell inner membrane</location>
        <topology evidence="11">Multi-pass membrane protein</topology>
    </subcellularLocation>
    <subcellularLocation>
        <location evidence="1">Membrane</location>
        <topology evidence="1">Multi-pass membrane protein</topology>
    </subcellularLocation>
</comment>
<keyword evidence="9 11" id="KW-0472">Membrane</keyword>
<dbReference type="InterPro" id="IPR018365">
    <property type="entry name" value="Cell_cycle_FtsW-rel_CS"/>
</dbReference>
<keyword evidence="2 11" id="KW-1003">Cell membrane</keyword>
<dbReference type="HAMAP" id="MF_02079">
    <property type="entry name" value="PGT_RodA"/>
    <property type="match status" value="1"/>
</dbReference>
<protein>
    <recommendedName>
        <fullName evidence="11">Peptidoglycan glycosyltransferase MrdB</fullName>
        <shortName evidence="11">PGT</shortName>
        <ecNumber evidence="11">2.4.99.28</ecNumber>
    </recommendedName>
    <alternativeName>
        <fullName evidence="11">Cell elongation protein RodA</fullName>
    </alternativeName>
    <alternativeName>
        <fullName evidence="11">Cell wall polymerase</fullName>
    </alternativeName>
    <alternativeName>
        <fullName evidence="11">Peptidoglycan polymerase</fullName>
        <shortName evidence="11">PG polymerase</shortName>
    </alternativeName>
</protein>
<evidence type="ECO:0000256" key="5">
    <source>
        <dbReference type="ARBA" id="ARBA00022692"/>
    </source>
</evidence>
<dbReference type="InterPro" id="IPR001182">
    <property type="entry name" value="FtsW/RodA"/>
</dbReference>
<keyword evidence="4 11" id="KW-0808">Transferase</keyword>
<dbReference type="RefSeq" id="WP_077409699.1">
    <property type="nucleotide sequence ID" value="NZ_JBHRTS010000001.1"/>
</dbReference>
<organism evidence="12 13">
    <name type="scientific">Marinicella sediminis</name>
    <dbReference type="NCBI Taxonomy" id="1792834"/>
    <lineage>
        <taxon>Bacteria</taxon>
        <taxon>Pseudomonadati</taxon>
        <taxon>Pseudomonadota</taxon>
        <taxon>Gammaproteobacteria</taxon>
        <taxon>Lysobacterales</taxon>
        <taxon>Marinicellaceae</taxon>
        <taxon>Marinicella</taxon>
    </lineage>
</organism>
<evidence type="ECO:0000256" key="4">
    <source>
        <dbReference type="ARBA" id="ARBA00022679"/>
    </source>
</evidence>
<comment type="catalytic activity">
    <reaction evidence="11">
        <text>[GlcNAc-(1-&gt;4)-Mur2Ac(oyl-L-Ala-gamma-D-Glu-L-Lys-D-Ala-D-Ala)](n)-di-trans,octa-cis-undecaprenyl diphosphate + beta-D-GlcNAc-(1-&gt;4)-Mur2Ac(oyl-L-Ala-gamma-D-Glu-L-Lys-D-Ala-D-Ala)-di-trans,octa-cis-undecaprenyl diphosphate = [GlcNAc-(1-&gt;4)-Mur2Ac(oyl-L-Ala-gamma-D-Glu-L-Lys-D-Ala-D-Ala)](n+1)-di-trans,octa-cis-undecaprenyl diphosphate + di-trans,octa-cis-undecaprenyl diphosphate + H(+)</text>
        <dbReference type="Rhea" id="RHEA:23708"/>
        <dbReference type="Rhea" id="RHEA-COMP:9602"/>
        <dbReference type="Rhea" id="RHEA-COMP:9603"/>
        <dbReference type="ChEBI" id="CHEBI:15378"/>
        <dbReference type="ChEBI" id="CHEBI:58405"/>
        <dbReference type="ChEBI" id="CHEBI:60033"/>
        <dbReference type="ChEBI" id="CHEBI:78435"/>
        <dbReference type="EC" id="2.4.99.28"/>
    </reaction>
</comment>